<dbReference type="InterPro" id="IPR036188">
    <property type="entry name" value="FAD/NAD-bd_sf"/>
</dbReference>
<dbReference type="InterPro" id="IPR022460">
    <property type="entry name" value="Flavoprotein_PP4765"/>
</dbReference>
<evidence type="ECO:0000313" key="4">
    <source>
        <dbReference type="Proteomes" id="UP000002596"/>
    </source>
</evidence>
<proteinExistence type="predicted"/>
<organism evidence="3 4">
    <name type="scientific">Paracidovorax citrulli (strain AAC00-1)</name>
    <name type="common">Acidovorax citrulli</name>
    <dbReference type="NCBI Taxonomy" id="397945"/>
    <lineage>
        <taxon>Bacteria</taxon>
        <taxon>Pseudomonadati</taxon>
        <taxon>Pseudomonadota</taxon>
        <taxon>Betaproteobacteria</taxon>
        <taxon>Burkholderiales</taxon>
        <taxon>Comamonadaceae</taxon>
        <taxon>Paracidovorax</taxon>
    </lineage>
</organism>
<dbReference type="Pfam" id="PF22780">
    <property type="entry name" value="HI0933_like_1st"/>
    <property type="match status" value="1"/>
</dbReference>
<dbReference type="STRING" id="397945.Aave_2642"/>
<dbReference type="KEGG" id="aav:Aave_2642"/>
<dbReference type="InterPro" id="IPR055178">
    <property type="entry name" value="RsdA/BaiN/AoA(So)-like_dom"/>
</dbReference>
<accession>A1TQH6</accession>
<dbReference type="InterPro" id="IPR004792">
    <property type="entry name" value="BaiN-like"/>
</dbReference>
<dbReference type="InterPro" id="IPR057661">
    <property type="entry name" value="RsdA/BaiN/AoA(So)_Rossmann"/>
</dbReference>
<dbReference type="Pfam" id="PF03486">
    <property type="entry name" value="HI0933_like"/>
    <property type="match status" value="1"/>
</dbReference>
<dbReference type="SUPFAM" id="SSF51905">
    <property type="entry name" value="FAD/NAD(P)-binding domain"/>
    <property type="match status" value="1"/>
</dbReference>
<name>A1TQH6_PARC0</name>
<reference evidence="3 4" key="1">
    <citation type="submission" date="2006-12" db="EMBL/GenBank/DDBJ databases">
        <title>Complete sequence of Acidovorax avenae subsp. citrulli AAC00-1.</title>
        <authorList>
            <consortium name="US DOE Joint Genome Institute"/>
            <person name="Copeland A."/>
            <person name="Lucas S."/>
            <person name="Lapidus A."/>
            <person name="Barry K."/>
            <person name="Detter J.C."/>
            <person name="Glavina del Rio T."/>
            <person name="Dalin E."/>
            <person name="Tice H."/>
            <person name="Pitluck S."/>
            <person name="Kiss H."/>
            <person name="Brettin T."/>
            <person name="Bruce D."/>
            <person name="Han C."/>
            <person name="Tapia R."/>
            <person name="Gilna P."/>
            <person name="Schmutz J."/>
            <person name="Larimer F."/>
            <person name="Land M."/>
            <person name="Hauser L."/>
            <person name="Kyrpides N."/>
            <person name="Kim E."/>
            <person name="Stahl D."/>
            <person name="Richardson P."/>
        </authorList>
    </citation>
    <scope>NUCLEOTIDE SEQUENCE [LARGE SCALE GENOMIC DNA]</scope>
    <source>
        <strain evidence="3 4">AAC00-1</strain>
    </source>
</reference>
<dbReference type="PRINTS" id="PR00419">
    <property type="entry name" value="ADXRDTASE"/>
</dbReference>
<protein>
    <submittedName>
        <fullName evidence="3">HI0933 family protein</fullName>
    </submittedName>
</protein>
<feature type="domain" description="RsdA/BaiN/AoA(So)-like Rossmann fold-like" evidence="1">
    <location>
        <begin position="38"/>
        <end position="472"/>
    </location>
</feature>
<evidence type="ECO:0000259" key="2">
    <source>
        <dbReference type="Pfam" id="PF22780"/>
    </source>
</evidence>
<dbReference type="SUPFAM" id="SSF160996">
    <property type="entry name" value="HI0933 insert domain-like"/>
    <property type="match status" value="1"/>
</dbReference>
<dbReference type="PANTHER" id="PTHR42887:SF1">
    <property type="entry name" value="BLR3961 PROTEIN"/>
    <property type="match status" value="1"/>
</dbReference>
<dbReference type="Gene3D" id="3.50.50.60">
    <property type="entry name" value="FAD/NAD(P)-binding domain"/>
    <property type="match status" value="2"/>
</dbReference>
<dbReference type="PANTHER" id="PTHR42887">
    <property type="entry name" value="OS12G0638800 PROTEIN"/>
    <property type="match status" value="1"/>
</dbReference>
<evidence type="ECO:0000313" key="3">
    <source>
        <dbReference type="EMBL" id="ABM33214.1"/>
    </source>
</evidence>
<dbReference type="NCBIfam" id="TIGR03862">
    <property type="entry name" value="flavo_PP4765"/>
    <property type="match status" value="2"/>
</dbReference>
<dbReference type="eggNOG" id="COG2081">
    <property type="taxonomic scope" value="Bacteria"/>
</dbReference>
<dbReference type="Proteomes" id="UP000002596">
    <property type="component" value="Chromosome"/>
</dbReference>
<dbReference type="AlphaFoldDB" id="A1TQH6"/>
<sequence>MDPRSALLLCPFHPTPTVRTAMSSSSASLPASGLPTCDVAVVGGGPSGLMAAEVMAARGLSVHVFDAMPSVGRKFLLAGKGGLNLTHSEPPGPFLERYGDRAGALESGLRAFGPDALREWARGLGVETFVGTSGRVFPVDMKAAPLLRAWLHRLRGMGVQFHMRHRWLGSEGAPEAAATAGDTPGPVALRFAAPAGEVRVQARAALLALGGASWQRLGSDGAWVPWLEARGVAVAPLRPANCGFDVLGPGAPADASRREFLQALLGRGAPPVGWTPHFAERFAGQPFKSVALHFTDSRGRSFHRRGEFVATASGVEGSLVYAASALLRDEIAAHGHATFHLDLLPDHTPERVEKEVRHPRGSRSLSSHLKSRLGLDGIKAAVLYEQLGKEGMQDARALAHAIKAVPVTVVACRPLDEAISTAGGVAFEAMDAHGMLAAWPGVFCAGEMLDWEAPTGGYLLTACMATGVVAGQGVLQWLQKWK</sequence>
<dbReference type="HOGENOM" id="CLU_025174_1_0_4"/>
<evidence type="ECO:0000259" key="1">
    <source>
        <dbReference type="Pfam" id="PF03486"/>
    </source>
</evidence>
<dbReference type="EMBL" id="CP000512">
    <property type="protein sequence ID" value="ABM33214.1"/>
    <property type="molecule type" value="Genomic_DNA"/>
</dbReference>
<feature type="domain" description="RsdA/BaiN/AoA(So)-like insert" evidence="2">
    <location>
        <begin position="274"/>
        <end position="420"/>
    </location>
</feature>
<gene>
    <name evidence="3" type="ordered locus">Aave_2642</name>
</gene>